<evidence type="ECO:0000313" key="12">
    <source>
        <dbReference type="Proteomes" id="UP000029965"/>
    </source>
</evidence>
<dbReference type="Proteomes" id="UP000029965">
    <property type="component" value="Chromosome 6"/>
</dbReference>
<dbReference type="EMBL" id="AQIB01135650">
    <property type="status" value="NOT_ANNOTATED_CDS"/>
    <property type="molecule type" value="Genomic_DNA"/>
</dbReference>
<feature type="domain" description="Glycoprotein hormone subunit beta" evidence="10">
    <location>
        <begin position="27"/>
        <end position="130"/>
    </location>
</feature>
<evidence type="ECO:0000256" key="8">
    <source>
        <dbReference type="RuleBase" id="RU004069"/>
    </source>
</evidence>
<dbReference type="GeneTree" id="ENSGT00940000161285"/>
<dbReference type="eggNOG" id="ENOG502S49V">
    <property type="taxonomic scope" value="Eukaryota"/>
</dbReference>
<dbReference type="OMA" id="CTYRDFY"/>
<organism evidence="11 12">
    <name type="scientific">Chlorocebus sabaeus</name>
    <name type="common">Green monkey</name>
    <name type="synonym">Simia sabaea</name>
    <dbReference type="NCBI Taxonomy" id="60711"/>
    <lineage>
        <taxon>Eukaryota</taxon>
        <taxon>Metazoa</taxon>
        <taxon>Chordata</taxon>
        <taxon>Craniata</taxon>
        <taxon>Vertebrata</taxon>
        <taxon>Euteleostomi</taxon>
        <taxon>Mammalia</taxon>
        <taxon>Eutheria</taxon>
        <taxon>Euarchontoglires</taxon>
        <taxon>Primates</taxon>
        <taxon>Haplorrhini</taxon>
        <taxon>Catarrhini</taxon>
        <taxon>Cercopithecidae</taxon>
        <taxon>Cercopithecinae</taxon>
        <taxon>Chlorocebus</taxon>
    </lineage>
</organism>
<dbReference type="GO" id="GO:0005737">
    <property type="term" value="C:cytoplasm"/>
    <property type="evidence" value="ECO:0007669"/>
    <property type="project" value="TreeGrafter"/>
</dbReference>
<evidence type="ECO:0000256" key="4">
    <source>
        <dbReference type="ARBA" id="ARBA00022702"/>
    </source>
</evidence>
<dbReference type="InterPro" id="IPR029034">
    <property type="entry name" value="Cystine-knot_cytokine"/>
</dbReference>
<evidence type="ECO:0000256" key="3">
    <source>
        <dbReference type="ARBA" id="ARBA00022525"/>
    </source>
</evidence>
<dbReference type="Pfam" id="PF00007">
    <property type="entry name" value="Cys_knot"/>
    <property type="match status" value="1"/>
</dbReference>
<protein>
    <recommendedName>
        <fullName evidence="10">Glycoprotein hormone subunit beta domain-containing protein</fullName>
    </recommendedName>
</protein>
<dbReference type="PROSITE" id="PS00261">
    <property type="entry name" value="GLYCO_HORMONE_BETA_1"/>
    <property type="match status" value="1"/>
</dbReference>
<dbReference type="GO" id="GO:0005179">
    <property type="term" value="F:hormone activity"/>
    <property type="evidence" value="ECO:0007669"/>
    <property type="project" value="UniProtKB-KW"/>
</dbReference>
<comment type="subcellular location">
    <subcellularLocation>
        <location evidence="1 8">Secreted</location>
    </subcellularLocation>
</comment>
<evidence type="ECO:0000256" key="9">
    <source>
        <dbReference type="SAM" id="SignalP"/>
    </source>
</evidence>
<dbReference type="FunFam" id="2.10.90.10:FF:000007">
    <property type="entry name" value="Luteinizing hormone beta subunit"/>
    <property type="match status" value="1"/>
</dbReference>
<dbReference type="CDD" id="cd00069">
    <property type="entry name" value="GHB_like"/>
    <property type="match status" value="1"/>
</dbReference>
<dbReference type="Ensembl" id="ENSCSAT00000000784.1">
    <property type="protein sequence ID" value="ENSCSAP00000015280.1"/>
    <property type="gene ID" value="ENSCSAG00000002766.1"/>
</dbReference>
<sequence length="141" mass="15104">VSLSQGLLLWLLLSMGGAQASREPLRPLCRPINATLAAEKEACPVCITVNTTICAGYCPTMMRVLQAALPPLPQVVCTYREVRFDFIQLPGCLPGVDPVVSFPVALSCRCGPCHRSTSDCGGPKDHSLTCDHPQLPGLLFL</sequence>
<dbReference type="InterPro" id="IPR006208">
    <property type="entry name" value="Glyco_hormone_CN"/>
</dbReference>
<dbReference type="PANTHER" id="PTHR11515">
    <property type="entry name" value="GLYCOPROTEIN HORMONE BETA CHAIN"/>
    <property type="match status" value="1"/>
</dbReference>
<dbReference type="SUPFAM" id="SSF57501">
    <property type="entry name" value="Cystine-knot cytokines"/>
    <property type="match status" value="1"/>
</dbReference>
<dbReference type="AlphaFoldDB" id="A0A0D9S341"/>
<dbReference type="InterPro" id="IPR001545">
    <property type="entry name" value="Gonadotropin_bsu"/>
</dbReference>
<dbReference type="InterPro" id="IPR018245">
    <property type="entry name" value="Gonadotropin_bsu_CS"/>
</dbReference>
<dbReference type="Bgee" id="ENSCSAG00000002766">
    <property type="expression patterns" value="Expressed in pituitary gland and 4 other cell types or tissues"/>
</dbReference>
<reference evidence="11" key="3">
    <citation type="submission" date="2025-09" db="UniProtKB">
        <authorList>
            <consortium name="Ensembl"/>
        </authorList>
    </citation>
    <scope>IDENTIFICATION</scope>
</reference>
<keyword evidence="3" id="KW-0964">Secreted</keyword>
<proteinExistence type="inferred from homology"/>
<dbReference type="Gene3D" id="2.10.90.10">
    <property type="entry name" value="Cystine-knot cytokines"/>
    <property type="match status" value="1"/>
</dbReference>
<comment type="similarity">
    <text evidence="2 8">Belongs to the glycoprotein hormones subunit beta family.</text>
</comment>
<feature type="chain" id="PRO_5002346567" description="Glycoprotein hormone subunit beta domain-containing protein" evidence="9">
    <location>
        <begin position="21"/>
        <end position="141"/>
    </location>
</feature>
<evidence type="ECO:0000256" key="7">
    <source>
        <dbReference type="ARBA" id="ARBA00038688"/>
    </source>
</evidence>
<evidence type="ECO:0000256" key="1">
    <source>
        <dbReference type="ARBA" id="ARBA00004613"/>
    </source>
</evidence>
<evidence type="ECO:0000256" key="5">
    <source>
        <dbReference type="ARBA" id="ARBA00023157"/>
    </source>
</evidence>
<keyword evidence="12" id="KW-1185">Reference proteome</keyword>
<dbReference type="STRING" id="60711.ENSCSAP00000015280"/>
<evidence type="ECO:0000313" key="11">
    <source>
        <dbReference type="Ensembl" id="ENSCSAP00000015280.1"/>
    </source>
</evidence>
<reference evidence="11" key="2">
    <citation type="submission" date="2025-08" db="UniProtKB">
        <authorList>
            <consortium name="Ensembl"/>
        </authorList>
    </citation>
    <scope>IDENTIFICATION</scope>
</reference>
<dbReference type="PROSITE" id="PS00689">
    <property type="entry name" value="GLYCO_HORMONE_BETA_2"/>
    <property type="match status" value="1"/>
</dbReference>
<name>A0A0D9S341_CHLSB</name>
<evidence type="ECO:0000256" key="6">
    <source>
        <dbReference type="ARBA" id="ARBA00023180"/>
    </source>
</evidence>
<keyword evidence="9" id="KW-0732">Signal</keyword>
<accession>A0A0D9S341</accession>
<keyword evidence="4 8" id="KW-0372">Hormone</keyword>
<keyword evidence="5" id="KW-1015">Disulfide bond</keyword>
<reference evidence="11 12" key="1">
    <citation type="submission" date="2014-03" db="EMBL/GenBank/DDBJ databases">
        <authorList>
            <person name="Warren W."/>
            <person name="Wilson R.K."/>
        </authorList>
    </citation>
    <scope>NUCLEOTIDE SEQUENCE</scope>
</reference>
<dbReference type="GO" id="GO:0005615">
    <property type="term" value="C:extracellular space"/>
    <property type="evidence" value="ECO:0007669"/>
    <property type="project" value="TreeGrafter"/>
</dbReference>
<dbReference type="GO" id="GO:0007186">
    <property type="term" value="P:G protein-coupled receptor signaling pathway"/>
    <property type="evidence" value="ECO:0007669"/>
    <property type="project" value="TreeGrafter"/>
</dbReference>
<dbReference type="SMART" id="SM00068">
    <property type="entry name" value="GHB"/>
    <property type="match status" value="1"/>
</dbReference>
<comment type="subunit">
    <text evidence="7">Heterodimer of a common alpha chain and a unique beta chain which confers biological specificity to thyrotropin, lutropin, follitropin and gonadotropin.</text>
</comment>
<evidence type="ECO:0000256" key="2">
    <source>
        <dbReference type="ARBA" id="ARBA00006552"/>
    </source>
</evidence>
<dbReference type="PANTHER" id="PTHR11515:SF11">
    <property type="entry name" value="LUTROPIN SUBUNIT BETA"/>
    <property type="match status" value="1"/>
</dbReference>
<keyword evidence="6" id="KW-0325">Glycoprotein</keyword>
<evidence type="ECO:0000259" key="10">
    <source>
        <dbReference type="Pfam" id="PF00007"/>
    </source>
</evidence>
<feature type="signal peptide" evidence="9">
    <location>
        <begin position="1"/>
        <end position="20"/>
    </location>
</feature>